<dbReference type="PANTHER" id="PTHR43105:SF11">
    <property type="entry name" value="PERIPLASMIC NITRATE REDUCTASE"/>
    <property type="match status" value="1"/>
</dbReference>
<gene>
    <name evidence="2" type="ORF">GP954_29720</name>
</gene>
<dbReference type="Pfam" id="PF00384">
    <property type="entry name" value="Molybdopterin"/>
    <property type="match status" value="1"/>
</dbReference>
<feature type="domain" description="Molybdopterin oxidoreductase" evidence="1">
    <location>
        <begin position="8"/>
        <end position="201"/>
    </location>
</feature>
<reference evidence="2 3" key="1">
    <citation type="submission" date="2019-12" db="EMBL/GenBank/DDBJ databases">
        <title>Enteriobacteria Tanzani isolates_8377-8380.</title>
        <authorList>
            <person name="Subbiah M."/>
            <person name="Call D."/>
        </authorList>
    </citation>
    <scope>NUCLEOTIDE SEQUENCE [LARGE SCALE GENOMIC DNA]</scope>
    <source>
        <strain evidence="2 3">8378wC7</strain>
    </source>
</reference>
<evidence type="ECO:0000259" key="1">
    <source>
        <dbReference type="Pfam" id="PF00384"/>
    </source>
</evidence>
<dbReference type="GO" id="GO:0009325">
    <property type="term" value="C:nitrate reductase complex"/>
    <property type="evidence" value="ECO:0007669"/>
    <property type="project" value="TreeGrafter"/>
</dbReference>
<organism evidence="2 3">
    <name type="scientific">Escherichia coli</name>
    <dbReference type="NCBI Taxonomy" id="562"/>
    <lineage>
        <taxon>Bacteria</taxon>
        <taxon>Pseudomonadati</taxon>
        <taxon>Pseudomonadota</taxon>
        <taxon>Gammaproteobacteria</taxon>
        <taxon>Enterobacterales</taxon>
        <taxon>Enterobacteriaceae</taxon>
        <taxon>Escherichia</taxon>
    </lineage>
</organism>
<dbReference type="Proteomes" id="UP000480485">
    <property type="component" value="Unassembled WGS sequence"/>
</dbReference>
<dbReference type="InterPro" id="IPR050123">
    <property type="entry name" value="Prok_molybdopt-oxidoreductase"/>
</dbReference>
<dbReference type="GO" id="GO:0030151">
    <property type="term" value="F:molybdenum ion binding"/>
    <property type="evidence" value="ECO:0007669"/>
    <property type="project" value="TreeGrafter"/>
</dbReference>
<dbReference type="SUPFAM" id="SSF53706">
    <property type="entry name" value="Formate dehydrogenase/DMSO reductase, domains 1-3"/>
    <property type="match status" value="1"/>
</dbReference>
<comment type="caution">
    <text evidence="2">The sequence shown here is derived from an EMBL/GenBank/DDBJ whole genome shotgun (WGS) entry which is preliminary data.</text>
</comment>
<feature type="non-terminal residue" evidence="2">
    <location>
        <position position="1"/>
    </location>
</feature>
<evidence type="ECO:0000313" key="2">
    <source>
        <dbReference type="EMBL" id="MWT89267.1"/>
    </source>
</evidence>
<protein>
    <submittedName>
        <fullName evidence="2">Molybdopterin-dependent oxidoreductase</fullName>
    </submittedName>
</protein>
<evidence type="ECO:0000313" key="3">
    <source>
        <dbReference type="Proteomes" id="UP000480485"/>
    </source>
</evidence>
<accession>A0A6L7CL29</accession>
<sequence length="206" mass="23021">LWSRITNRRLSNQNVTVAVLSTYQHRSFELADNGIIFTPQSDLVILNYIANYIIQNNAINQDFFSKHVNLRKGATDIGYGLRPTHPLEKAAKNPGSDASEPMSFEEYKAFVAEYTLEKTAEMTGVPKDQLEQLAQLYADPNKKVISYWTMGFNQHTRGVWANNLVYNLHLLTGKISQPGCGPFSLTGQPSACGTAREVGTFAHRLP</sequence>
<dbReference type="EMBL" id="WTRN01002199">
    <property type="protein sequence ID" value="MWT89267.1"/>
    <property type="molecule type" value="Genomic_DNA"/>
</dbReference>
<dbReference type="Gene3D" id="3.40.228.10">
    <property type="entry name" value="Dimethylsulfoxide Reductase, domain 2"/>
    <property type="match status" value="1"/>
</dbReference>
<dbReference type="GO" id="GO:0008940">
    <property type="term" value="F:nitrate reductase activity"/>
    <property type="evidence" value="ECO:0007669"/>
    <property type="project" value="TreeGrafter"/>
</dbReference>
<dbReference type="AlphaFoldDB" id="A0A6L7CL29"/>
<dbReference type="InterPro" id="IPR006656">
    <property type="entry name" value="Mopterin_OxRdtase"/>
</dbReference>
<dbReference type="GO" id="GO:0016020">
    <property type="term" value="C:membrane"/>
    <property type="evidence" value="ECO:0007669"/>
    <property type="project" value="TreeGrafter"/>
</dbReference>
<dbReference type="PANTHER" id="PTHR43105">
    <property type="entry name" value="RESPIRATORY NITRATE REDUCTASE"/>
    <property type="match status" value="1"/>
</dbReference>
<feature type="non-terminal residue" evidence="2">
    <location>
        <position position="206"/>
    </location>
</feature>
<proteinExistence type="predicted"/>
<name>A0A6L7CL29_ECOLX</name>